<keyword evidence="2" id="KW-1185">Reference proteome</keyword>
<sequence>MTKLYGLNAIRNQILPLDEAYYVVMDLSVLGSMGSQSGERDLFAEIVERLKREENYETLFQGRCDANRLEDLLNGVRPPQEITWTDTIKARLYAGSRYKTGRLTAPVTFNSGATVLTSNEHCFIEKDTHIPKESAE</sequence>
<reference evidence="1" key="1">
    <citation type="submission" date="2023-07" db="EMBL/GenBank/DDBJ databases">
        <authorList>
            <consortium name="CYATHOMIX"/>
        </authorList>
    </citation>
    <scope>NUCLEOTIDE SEQUENCE</scope>
    <source>
        <strain evidence="1">N/A</strain>
    </source>
</reference>
<accession>A0AA36M464</accession>
<dbReference type="EMBL" id="CATQJL010000223">
    <property type="protein sequence ID" value="CAJ0597245.1"/>
    <property type="molecule type" value="Genomic_DNA"/>
</dbReference>
<name>A0AA36M464_CYLNA</name>
<gene>
    <name evidence="1" type="ORF">CYNAS_LOCUS9228</name>
</gene>
<comment type="caution">
    <text evidence="1">The sequence shown here is derived from an EMBL/GenBank/DDBJ whole genome shotgun (WGS) entry which is preliminary data.</text>
</comment>
<dbReference type="Proteomes" id="UP001176961">
    <property type="component" value="Unassembled WGS sequence"/>
</dbReference>
<organism evidence="1 2">
    <name type="scientific">Cylicocyclus nassatus</name>
    <name type="common">Nematode worm</name>
    <dbReference type="NCBI Taxonomy" id="53992"/>
    <lineage>
        <taxon>Eukaryota</taxon>
        <taxon>Metazoa</taxon>
        <taxon>Ecdysozoa</taxon>
        <taxon>Nematoda</taxon>
        <taxon>Chromadorea</taxon>
        <taxon>Rhabditida</taxon>
        <taxon>Rhabditina</taxon>
        <taxon>Rhabditomorpha</taxon>
        <taxon>Strongyloidea</taxon>
        <taxon>Strongylidae</taxon>
        <taxon>Cylicocyclus</taxon>
    </lineage>
</organism>
<evidence type="ECO:0000313" key="2">
    <source>
        <dbReference type="Proteomes" id="UP001176961"/>
    </source>
</evidence>
<proteinExistence type="predicted"/>
<dbReference type="AlphaFoldDB" id="A0AA36M464"/>
<protein>
    <submittedName>
        <fullName evidence="1">Uncharacterized protein</fullName>
    </submittedName>
</protein>
<evidence type="ECO:0000313" key="1">
    <source>
        <dbReference type="EMBL" id="CAJ0597245.1"/>
    </source>
</evidence>